<keyword evidence="4" id="KW-1185">Reference proteome</keyword>
<dbReference type="Proteomes" id="UP000450676">
    <property type="component" value="Unassembled WGS sequence"/>
</dbReference>
<evidence type="ECO:0000256" key="2">
    <source>
        <dbReference type="SAM" id="Phobius"/>
    </source>
</evidence>
<protein>
    <submittedName>
        <fullName evidence="3">Uncharacterized protein</fullName>
    </submittedName>
</protein>
<comment type="caution">
    <text evidence="3">The sequence shown here is derived from an EMBL/GenBank/DDBJ whole genome shotgun (WGS) entry which is preliminary data.</text>
</comment>
<evidence type="ECO:0000313" key="3">
    <source>
        <dbReference type="EMBL" id="MYN05780.1"/>
    </source>
</evidence>
<keyword evidence="2" id="KW-0812">Transmembrane</keyword>
<feature type="transmembrane region" description="Helical" evidence="2">
    <location>
        <begin position="21"/>
        <end position="43"/>
    </location>
</feature>
<gene>
    <name evidence="3" type="ORF">GTP77_00340</name>
</gene>
<feature type="region of interest" description="Disordered" evidence="1">
    <location>
        <begin position="51"/>
        <end position="92"/>
    </location>
</feature>
<evidence type="ECO:0000256" key="1">
    <source>
        <dbReference type="SAM" id="MobiDB-lite"/>
    </source>
</evidence>
<accession>A0A7X4H8Q3</accession>
<proteinExistence type="predicted"/>
<name>A0A7X4H8Q3_9BURK</name>
<keyword evidence="2" id="KW-0472">Membrane</keyword>
<dbReference type="RefSeq" id="WP_161070179.1">
    <property type="nucleotide sequence ID" value="NZ_CP086370.1"/>
</dbReference>
<sequence>MDTLARRIGEMMLLRGATAAVARWGVMRVVGVAGLALAGYYLLSHHKETPRLLPAPDATGRSELSGWPGEDRRRAPELEPGMTYPGERRTLH</sequence>
<evidence type="ECO:0000313" key="4">
    <source>
        <dbReference type="Proteomes" id="UP000450676"/>
    </source>
</evidence>
<keyword evidence="2" id="KW-1133">Transmembrane helix</keyword>
<reference evidence="3 4" key="1">
    <citation type="submission" date="2019-12" db="EMBL/GenBank/DDBJ databases">
        <title>Novel species isolated from a subtropical stream in China.</title>
        <authorList>
            <person name="Lu H."/>
        </authorList>
    </citation>
    <scope>NUCLEOTIDE SEQUENCE [LARGE SCALE GENOMIC DNA]</scope>
    <source>
        <strain evidence="3 4">FT127W</strain>
    </source>
</reference>
<organism evidence="3 4">
    <name type="scientific">Pseudoduganella aquatica</name>
    <dbReference type="NCBI Taxonomy" id="2660641"/>
    <lineage>
        <taxon>Bacteria</taxon>
        <taxon>Pseudomonadati</taxon>
        <taxon>Pseudomonadota</taxon>
        <taxon>Betaproteobacteria</taxon>
        <taxon>Burkholderiales</taxon>
        <taxon>Oxalobacteraceae</taxon>
        <taxon>Telluria group</taxon>
        <taxon>Pseudoduganella</taxon>
    </lineage>
</organism>
<dbReference type="AlphaFoldDB" id="A0A7X4H8Q3"/>
<dbReference type="EMBL" id="WWCU01000001">
    <property type="protein sequence ID" value="MYN05780.1"/>
    <property type="molecule type" value="Genomic_DNA"/>
</dbReference>